<organism evidence="3 4">
    <name type="scientific">Candidatus Buchananbacteria bacterium RIFCSPLOWO2_01_FULL_39_33</name>
    <dbReference type="NCBI Taxonomy" id="1797543"/>
    <lineage>
        <taxon>Bacteria</taxon>
        <taxon>Candidatus Buchananiibacteriota</taxon>
    </lineage>
</organism>
<gene>
    <name evidence="3" type="ORF">A3A02_01985</name>
</gene>
<protein>
    <submittedName>
        <fullName evidence="3">Uncharacterized protein</fullName>
    </submittedName>
</protein>
<evidence type="ECO:0000313" key="3">
    <source>
        <dbReference type="EMBL" id="OGY51558.1"/>
    </source>
</evidence>
<name>A0A1G1YGR9_9BACT</name>
<feature type="coiled-coil region" evidence="1">
    <location>
        <begin position="415"/>
        <end position="494"/>
    </location>
</feature>
<keyword evidence="1" id="KW-0175">Coiled coil</keyword>
<dbReference type="Proteomes" id="UP000177376">
    <property type="component" value="Unassembled WGS sequence"/>
</dbReference>
<feature type="coiled-coil region" evidence="1">
    <location>
        <begin position="337"/>
        <end position="371"/>
    </location>
</feature>
<evidence type="ECO:0000256" key="1">
    <source>
        <dbReference type="SAM" id="Coils"/>
    </source>
</evidence>
<feature type="compositionally biased region" description="Basic and acidic residues" evidence="2">
    <location>
        <begin position="21"/>
        <end position="37"/>
    </location>
</feature>
<proteinExistence type="predicted"/>
<accession>A0A1G1YGR9</accession>
<evidence type="ECO:0000313" key="4">
    <source>
        <dbReference type="Proteomes" id="UP000177376"/>
    </source>
</evidence>
<sequence length="615" mass="68740">MPERAKKPVPEAGSLPLEDLQQIKDDLVKQEDKEQANETKWSLVDPAESAQDLKDKKDEDFQQSIDELFLRFNEDLSESKTEVAGLAAEGEKLVDEGLEELGNIPEAIPLATEAAAAKNTLLGAAEEAEDEFNRIVRAAEEYVHKNQVSQAEQRVDEPGVLNLDQFTQAEKKAEVKITDGGPVKEIPVEEVDWDALFAANEQPESSKTPEILLVKPEISTANLLEGDTSVKVENSTGGKVKEEIPLYSRANVNAFKKLGAEAKKTFVDFYTRTILSSSGARELRGDQKLIAKSEDRLHGLNGDLTEVDDKLGELKDQLMNIDEVMGQLGDAAKPKEIKALEKSRQILQGKIKKEEAAKDLLSQNLKAEKEKQAGLQEGLKESLVGLELKIDKSLEPYKQEVVKLESDQASLVEEKNNFEALIDDFNDRLNGLKEQLVGLAEMAMPKAARKSFKAVLKRKIGDVETALKTSQNNLARLENNIVRINGRLNKEDIRINKWESIRAGLKAKAEEQPEKVRQELSGSYISRDRTEPIMEKVESPVFSASAYIDKWNSLSKNDGLTLNKEAILSSSKKELTLERLESLIKTTRFKGLSERQLKKRIQEKIDLLRVHFGVH</sequence>
<dbReference type="AlphaFoldDB" id="A0A1G1YGR9"/>
<feature type="region of interest" description="Disordered" evidence="2">
    <location>
        <begin position="1"/>
        <end position="58"/>
    </location>
</feature>
<comment type="caution">
    <text evidence="3">The sequence shown here is derived from an EMBL/GenBank/DDBJ whole genome shotgun (WGS) entry which is preliminary data.</text>
</comment>
<evidence type="ECO:0000256" key="2">
    <source>
        <dbReference type="SAM" id="MobiDB-lite"/>
    </source>
</evidence>
<reference evidence="3 4" key="1">
    <citation type="journal article" date="2016" name="Nat. Commun.">
        <title>Thousands of microbial genomes shed light on interconnected biogeochemical processes in an aquifer system.</title>
        <authorList>
            <person name="Anantharaman K."/>
            <person name="Brown C.T."/>
            <person name="Hug L.A."/>
            <person name="Sharon I."/>
            <person name="Castelle C.J."/>
            <person name="Probst A.J."/>
            <person name="Thomas B.C."/>
            <person name="Singh A."/>
            <person name="Wilkins M.J."/>
            <person name="Karaoz U."/>
            <person name="Brodie E.L."/>
            <person name="Williams K.H."/>
            <person name="Hubbard S.S."/>
            <person name="Banfield J.F."/>
        </authorList>
    </citation>
    <scope>NUCLEOTIDE SEQUENCE [LARGE SCALE GENOMIC DNA]</scope>
</reference>
<dbReference type="EMBL" id="MHIM01000034">
    <property type="protein sequence ID" value="OGY51558.1"/>
    <property type="molecule type" value="Genomic_DNA"/>
</dbReference>